<proteinExistence type="predicted"/>
<name>A0A0C9TEC2_PAXIN</name>
<dbReference type="AlphaFoldDB" id="A0A0C9TEC2"/>
<dbReference type="EMBL" id="KN819478">
    <property type="protein sequence ID" value="KIJ09303.1"/>
    <property type="molecule type" value="Genomic_DNA"/>
</dbReference>
<dbReference type="OrthoDB" id="10527381at2759"/>
<gene>
    <name evidence="1" type="ORF">PAXINDRAFT_172540</name>
</gene>
<sequence length="108" mass="11625">MAALWDGMNNRLDDLEARLATSEQLSVTRMYNMSLSGGATLRWPVDLLPPNWPGTPRELAAMTVATCQAIAAALGLPPIAGGHPTVHQRRTQIMSHIGCFQIAGTMVI</sequence>
<evidence type="ECO:0000313" key="2">
    <source>
        <dbReference type="Proteomes" id="UP000053647"/>
    </source>
</evidence>
<keyword evidence="2" id="KW-1185">Reference proteome</keyword>
<reference evidence="2" key="2">
    <citation type="submission" date="2015-01" db="EMBL/GenBank/DDBJ databases">
        <title>Evolutionary Origins and Diversification of the Mycorrhizal Mutualists.</title>
        <authorList>
            <consortium name="DOE Joint Genome Institute"/>
            <consortium name="Mycorrhizal Genomics Consortium"/>
            <person name="Kohler A."/>
            <person name="Kuo A."/>
            <person name="Nagy L.G."/>
            <person name="Floudas D."/>
            <person name="Copeland A."/>
            <person name="Barry K.W."/>
            <person name="Cichocki N."/>
            <person name="Veneault-Fourrey C."/>
            <person name="LaButti K."/>
            <person name="Lindquist E.A."/>
            <person name="Lipzen A."/>
            <person name="Lundell T."/>
            <person name="Morin E."/>
            <person name="Murat C."/>
            <person name="Riley R."/>
            <person name="Ohm R."/>
            <person name="Sun H."/>
            <person name="Tunlid A."/>
            <person name="Henrissat B."/>
            <person name="Grigoriev I.V."/>
            <person name="Hibbett D.S."/>
            <person name="Martin F."/>
        </authorList>
    </citation>
    <scope>NUCLEOTIDE SEQUENCE [LARGE SCALE GENOMIC DNA]</scope>
    <source>
        <strain evidence="2">ATCC 200175</strain>
    </source>
</reference>
<reference evidence="1 2" key="1">
    <citation type="submission" date="2014-06" db="EMBL/GenBank/DDBJ databases">
        <authorList>
            <consortium name="DOE Joint Genome Institute"/>
            <person name="Kuo A."/>
            <person name="Kohler A."/>
            <person name="Nagy L.G."/>
            <person name="Floudas D."/>
            <person name="Copeland A."/>
            <person name="Barry K.W."/>
            <person name="Cichocki N."/>
            <person name="Veneault-Fourrey C."/>
            <person name="LaButti K."/>
            <person name="Lindquist E.A."/>
            <person name="Lipzen A."/>
            <person name="Lundell T."/>
            <person name="Morin E."/>
            <person name="Murat C."/>
            <person name="Sun H."/>
            <person name="Tunlid A."/>
            <person name="Henrissat B."/>
            <person name="Grigoriev I.V."/>
            <person name="Hibbett D.S."/>
            <person name="Martin F."/>
            <person name="Nordberg H.P."/>
            <person name="Cantor M.N."/>
            <person name="Hua S.X."/>
        </authorList>
    </citation>
    <scope>NUCLEOTIDE SEQUENCE [LARGE SCALE GENOMIC DNA]</scope>
    <source>
        <strain evidence="1 2">ATCC 200175</strain>
    </source>
</reference>
<protein>
    <submittedName>
        <fullName evidence="1">Uncharacterized protein</fullName>
    </submittedName>
</protein>
<evidence type="ECO:0000313" key="1">
    <source>
        <dbReference type="EMBL" id="KIJ09303.1"/>
    </source>
</evidence>
<accession>A0A0C9TEC2</accession>
<dbReference type="Proteomes" id="UP000053647">
    <property type="component" value="Unassembled WGS sequence"/>
</dbReference>
<organism evidence="1 2">
    <name type="scientific">Paxillus involutus ATCC 200175</name>
    <dbReference type="NCBI Taxonomy" id="664439"/>
    <lineage>
        <taxon>Eukaryota</taxon>
        <taxon>Fungi</taxon>
        <taxon>Dikarya</taxon>
        <taxon>Basidiomycota</taxon>
        <taxon>Agaricomycotina</taxon>
        <taxon>Agaricomycetes</taxon>
        <taxon>Agaricomycetidae</taxon>
        <taxon>Boletales</taxon>
        <taxon>Paxilineae</taxon>
        <taxon>Paxillaceae</taxon>
        <taxon>Paxillus</taxon>
    </lineage>
</organism>
<dbReference type="HOGENOM" id="CLU_2197745_0_0_1"/>